<protein>
    <submittedName>
        <fullName evidence="2">Uncharacterized protein</fullName>
    </submittedName>
</protein>
<name>A0A1B0A5G8_GLOPL</name>
<organism evidence="2 3">
    <name type="scientific">Glossina pallidipes</name>
    <name type="common">Tsetse fly</name>
    <dbReference type="NCBI Taxonomy" id="7398"/>
    <lineage>
        <taxon>Eukaryota</taxon>
        <taxon>Metazoa</taxon>
        <taxon>Ecdysozoa</taxon>
        <taxon>Arthropoda</taxon>
        <taxon>Hexapoda</taxon>
        <taxon>Insecta</taxon>
        <taxon>Pterygota</taxon>
        <taxon>Neoptera</taxon>
        <taxon>Endopterygota</taxon>
        <taxon>Diptera</taxon>
        <taxon>Brachycera</taxon>
        <taxon>Muscomorpha</taxon>
        <taxon>Hippoboscoidea</taxon>
        <taxon>Glossinidae</taxon>
        <taxon>Glossina</taxon>
    </lineage>
</organism>
<reference evidence="2" key="2">
    <citation type="submission" date="2020-05" db="UniProtKB">
        <authorList>
            <consortium name="EnsemblMetazoa"/>
        </authorList>
    </citation>
    <scope>IDENTIFICATION</scope>
    <source>
        <strain evidence="2">IAEA</strain>
    </source>
</reference>
<reference evidence="3" key="1">
    <citation type="submission" date="2014-03" db="EMBL/GenBank/DDBJ databases">
        <authorList>
            <person name="Aksoy S."/>
            <person name="Warren W."/>
            <person name="Wilson R.K."/>
        </authorList>
    </citation>
    <scope>NUCLEOTIDE SEQUENCE [LARGE SCALE GENOMIC DNA]</scope>
    <source>
        <strain evidence="3">IAEA</strain>
    </source>
</reference>
<evidence type="ECO:0000313" key="3">
    <source>
        <dbReference type="Proteomes" id="UP000092445"/>
    </source>
</evidence>
<sequence>MISNCIIIIKLGEDIKMIERRLTSRPTGCLAIIKLVLTGILEFCVLPFVVGELKSSKTVAAIVMHNSILLRLLLLLVVLPPSPLLPDPEFTLAPNELATVAAADNEF</sequence>
<keyword evidence="1" id="KW-0812">Transmembrane</keyword>
<evidence type="ECO:0000313" key="2">
    <source>
        <dbReference type="EnsemblMetazoa" id="GPAI035061-PA"/>
    </source>
</evidence>
<keyword evidence="3" id="KW-1185">Reference proteome</keyword>
<dbReference type="VEuPathDB" id="VectorBase:GPAI035061"/>
<keyword evidence="1" id="KW-1133">Transmembrane helix</keyword>
<dbReference type="EnsemblMetazoa" id="GPAI035061-RA">
    <property type="protein sequence ID" value="GPAI035061-PA"/>
    <property type="gene ID" value="GPAI035061"/>
</dbReference>
<dbReference type="Proteomes" id="UP000092445">
    <property type="component" value="Unassembled WGS sequence"/>
</dbReference>
<keyword evidence="1" id="KW-0472">Membrane</keyword>
<proteinExistence type="predicted"/>
<dbReference type="AlphaFoldDB" id="A0A1B0A5G8"/>
<accession>A0A1B0A5G8</accession>
<evidence type="ECO:0000256" key="1">
    <source>
        <dbReference type="SAM" id="Phobius"/>
    </source>
</evidence>
<feature type="transmembrane region" description="Helical" evidence="1">
    <location>
        <begin position="31"/>
        <end position="51"/>
    </location>
</feature>